<evidence type="ECO:0000256" key="5">
    <source>
        <dbReference type="ARBA" id="ARBA00023065"/>
    </source>
</evidence>
<dbReference type="Pfam" id="PF00403">
    <property type="entry name" value="HMA"/>
    <property type="match status" value="1"/>
</dbReference>
<feature type="domain" description="HMA" evidence="12">
    <location>
        <begin position="3"/>
        <end position="66"/>
    </location>
</feature>
<protein>
    <recommendedName>
        <fullName evidence="9">Copper transport protein ATOX1</fullName>
    </recommendedName>
    <alternativeName>
        <fullName evidence="10">Metal transport protein ATX1</fullName>
    </alternativeName>
</protein>
<keyword evidence="1" id="KW-0813">Transport</keyword>
<evidence type="ECO:0000256" key="4">
    <source>
        <dbReference type="ARBA" id="ARBA00023008"/>
    </source>
</evidence>
<dbReference type="InterPro" id="IPR017969">
    <property type="entry name" value="Heavy-metal-associated_CS"/>
</dbReference>
<evidence type="ECO:0000256" key="10">
    <source>
        <dbReference type="ARBA" id="ARBA00043201"/>
    </source>
</evidence>
<comment type="subunit">
    <text evidence="11">Homodimer. Interacts with ATP7B. Interacts with ATP7A. Interacts (via dimer form) with SLC31A1 (via C-terminal domain); this interaction improves ATOX1 stability and controls intracellular Cu(I) levels.</text>
</comment>
<accession>A0AAJ7N5Z4</accession>
<keyword evidence="4" id="KW-0186">Copper</keyword>
<organism evidence="13 14">
    <name type="scientific">Ceratina calcarata</name>
    <dbReference type="NCBI Taxonomy" id="156304"/>
    <lineage>
        <taxon>Eukaryota</taxon>
        <taxon>Metazoa</taxon>
        <taxon>Ecdysozoa</taxon>
        <taxon>Arthropoda</taxon>
        <taxon>Hexapoda</taxon>
        <taxon>Insecta</taxon>
        <taxon>Pterygota</taxon>
        <taxon>Neoptera</taxon>
        <taxon>Endopterygota</taxon>
        <taxon>Hymenoptera</taxon>
        <taxon>Apocrita</taxon>
        <taxon>Aculeata</taxon>
        <taxon>Apoidea</taxon>
        <taxon>Anthophila</taxon>
        <taxon>Apidae</taxon>
        <taxon>Ceratina</taxon>
        <taxon>Zadontomerus</taxon>
    </lineage>
</organism>
<dbReference type="GO" id="GO:0005829">
    <property type="term" value="C:cytosol"/>
    <property type="evidence" value="ECO:0007669"/>
    <property type="project" value="TreeGrafter"/>
</dbReference>
<keyword evidence="6" id="KW-0143">Chaperone</keyword>
<dbReference type="GO" id="GO:0006825">
    <property type="term" value="P:copper ion transport"/>
    <property type="evidence" value="ECO:0007669"/>
    <property type="project" value="UniProtKB-KW"/>
</dbReference>
<keyword evidence="13" id="KW-1185">Reference proteome</keyword>
<evidence type="ECO:0000256" key="9">
    <source>
        <dbReference type="ARBA" id="ARBA00040962"/>
    </source>
</evidence>
<dbReference type="GeneID" id="108624458"/>
<dbReference type="GO" id="GO:0016531">
    <property type="term" value="F:copper chaperone activity"/>
    <property type="evidence" value="ECO:0007669"/>
    <property type="project" value="TreeGrafter"/>
</dbReference>
<evidence type="ECO:0000313" key="13">
    <source>
        <dbReference type="Proteomes" id="UP000694925"/>
    </source>
</evidence>
<evidence type="ECO:0000259" key="12">
    <source>
        <dbReference type="PROSITE" id="PS50846"/>
    </source>
</evidence>
<dbReference type="AlphaFoldDB" id="A0AAJ7N5Z4"/>
<evidence type="ECO:0000256" key="8">
    <source>
        <dbReference type="ARBA" id="ARBA00038171"/>
    </source>
</evidence>
<dbReference type="FunFam" id="3.30.70.100:FF:000008">
    <property type="entry name" value="Copper transport protein ATOX1"/>
    <property type="match status" value="1"/>
</dbReference>
<dbReference type="Gene3D" id="3.30.70.100">
    <property type="match status" value="1"/>
</dbReference>
<evidence type="ECO:0000256" key="3">
    <source>
        <dbReference type="ARBA" id="ARBA00022796"/>
    </source>
</evidence>
<name>A0AAJ7N5Z4_9HYME</name>
<comment type="similarity">
    <text evidence="8">Belongs to the ATX1 family.</text>
</comment>
<evidence type="ECO:0000256" key="11">
    <source>
        <dbReference type="ARBA" id="ARBA00046351"/>
    </source>
</evidence>
<keyword evidence="2" id="KW-0479">Metal-binding</keyword>
<evidence type="ECO:0000256" key="6">
    <source>
        <dbReference type="ARBA" id="ARBA00023186"/>
    </source>
</evidence>
<dbReference type="InterPro" id="IPR051881">
    <property type="entry name" value="Copper_transport_ATOX1-like"/>
</dbReference>
<dbReference type="PANTHER" id="PTHR46365:SF1">
    <property type="entry name" value="COPPER TRANSPORT PROTEIN ATOX1"/>
    <property type="match status" value="1"/>
</dbReference>
<dbReference type="PROSITE" id="PS01047">
    <property type="entry name" value="HMA_1"/>
    <property type="match status" value="1"/>
</dbReference>
<dbReference type="CTD" id="475"/>
<dbReference type="Proteomes" id="UP000694925">
    <property type="component" value="Unplaced"/>
</dbReference>
<reference evidence="14" key="1">
    <citation type="submission" date="2025-08" db="UniProtKB">
        <authorList>
            <consortium name="RefSeq"/>
        </authorList>
    </citation>
    <scope>IDENTIFICATION</scope>
    <source>
        <tissue evidence="14">Whole body</tissue>
    </source>
</reference>
<proteinExistence type="inferred from homology"/>
<evidence type="ECO:0000256" key="7">
    <source>
        <dbReference type="ARBA" id="ARBA00037651"/>
    </source>
</evidence>
<evidence type="ECO:0000313" key="14">
    <source>
        <dbReference type="RefSeq" id="XP_017879272.1"/>
    </source>
</evidence>
<dbReference type="InterPro" id="IPR036163">
    <property type="entry name" value="HMA_dom_sf"/>
</dbReference>
<evidence type="ECO:0000256" key="1">
    <source>
        <dbReference type="ARBA" id="ARBA00022448"/>
    </source>
</evidence>
<dbReference type="PROSITE" id="PS50846">
    <property type="entry name" value="HMA_2"/>
    <property type="match status" value="1"/>
</dbReference>
<comment type="function">
    <text evidence="7">Binds and deliver cytosolic copper to the copper ATPase proteins. May be important in cellular antioxidant defense.</text>
</comment>
<keyword evidence="5" id="KW-0406">Ion transport</keyword>
<dbReference type="PANTHER" id="PTHR46365">
    <property type="entry name" value="COPPER TRANSPORT PROTEIN ATOX1"/>
    <property type="match status" value="1"/>
</dbReference>
<dbReference type="GO" id="GO:0046872">
    <property type="term" value="F:metal ion binding"/>
    <property type="evidence" value="ECO:0007669"/>
    <property type="project" value="UniProtKB-KW"/>
</dbReference>
<dbReference type="CDD" id="cd00371">
    <property type="entry name" value="HMA"/>
    <property type="match status" value="1"/>
</dbReference>
<dbReference type="RefSeq" id="XP_017879272.1">
    <property type="nucleotide sequence ID" value="XM_018023783.2"/>
</dbReference>
<sequence>MASQVYEFSVEMTCEGCANAVTNVLNKKEGVNGVEINLPARKVLVTSALPSDEILNVIKKTGKPCQFLGIRK</sequence>
<evidence type="ECO:0000256" key="2">
    <source>
        <dbReference type="ARBA" id="ARBA00022723"/>
    </source>
</evidence>
<gene>
    <name evidence="14" type="primary">LOC108624458</name>
</gene>
<dbReference type="InterPro" id="IPR006121">
    <property type="entry name" value="HMA_dom"/>
</dbReference>
<dbReference type="KEGG" id="ccal:108624458"/>
<dbReference type="SUPFAM" id="SSF55008">
    <property type="entry name" value="HMA, heavy metal-associated domain"/>
    <property type="match status" value="1"/>
</dbReference>
<keyword evidence="3" id="KW-0187">Copper transport</keyword>